<sequence length="256" mass="29137">MKHNITTFAAITAFALCGIIFWETGFVWAVLAVIFIAYLAATSYGSFKIQANYFLKSINKGQRKSIALTFDDGPDPDTTPAILETLKQKNVKATFFVIGKKAEKYPELLRQIDEEGHIVGNHSYSHHYLIAFFSTEKLRKDIVRCNGIITEAIGKPPRFFRPPFGVTNPRYATVLKELQLDCIGWSLRSFDTKAKNKYQIINKIISKLKSRDIVLLHDNLRVTADSLEDVIEHCLQKGVKIEPLSRLIQKEPYDKI</sequence>
<protein>
    <submittedName>
        <fullName evidence="5">Polysaccharide deacetylase family protein</fullName>
    </submittedName>
</protein>
<dbReference type="InterPro" id="IPR002509">
    <property type="entry name" value="NODB_dom"/>
</dbReference>
<evidence type="ECO:0000256" key="2">
    <source>
        <dbReference type="ARBA" id="ARBA00022801"/>
    </source>
</evidence>
<dbReference type="PROSITE" id="PS51677">
    <property type="entry name" value="NODB"/>
    <property type="match status" value="1"/>
</dbReference>
<keyword evidence="2" id="KW-0378">Hydrolase</keyword>
<dbReference type="GO" id="GO:0005975">
    <property type="term" value="P:carbohydrate metabolic process"/>
    <property type="evidence" value="ECO:0007669"/>
    <property type="project" value="InterPro"/>
</dbReference>
<dbReference type="GO" id="GO:0046872">
    <property type="term" value="F:metal ion binding"/>
    <property type="evidence" value="ECO:0007669"/>
    <property type="project" value="UniProtKB-KW"/>
</dbReference>
<reference evidence="5" key="1">
    <citation type="submission" date="2022-11" db="EMBL/GenBank/DDBJ databases">
        <title>Dyadobacter pollutisoli sp. nov., isolated from plastic dumped soil.</title>
        <authorList>
            <person name="Kim J.M."/>
            <person name="Kim K.R."/>
            <person name="Lee J.K."/>
            <person name="Hao L."/>
            <person name="Jeon C.O."/>
        </authorList>
    </citation>
    <scope>NUCLEOTIDE SEQUENCE</scope>
    <source>
        <strain evidence="5">U1</strain>
    </source>
</reference>
<feature type="transmembrane region" description="Helical" evidence="3">
    <location>
        <begin position="5"/>
        <end position="22"/>
    </location>
</feature>
<evidence type="ECO:0000313" key="5">
    <source>
        <dbReference type="EMBL" id="WAC15083.1"/>
    </source>
</evidence>
<accession>A0A9E8NFP5</accession>
<dbReference type="PANTHER" id="PTHR10587:SF133">
    <property type="entry name" value="CHITIN DEACETYLASE 1-RELATED"/>
    <property type="match status" value="1"/>
</dbReference>
<keyword evidence="3" id="KW-1133">Transmembrane helix</keyword>
<dbReference type="KEGG" id="dpf:ON006_14180"/>
<dbReference type="Pfam" id="PF01522">
    <property type="entry name" value="Polysacc_deac_1"/>
    <property type="match status" value="1"/>
</dbReference>
<keyword evidence="1" id="KW-0479">Metal-binding</keyword>
<evidence type="ECO:0000256" key="1">
    <source>
        <dbReference type="ARBA" id="ARBA00022723"/>
    </source>
</evidence>
<dbReference type="CDD" id="cd10917">
    <property type="entry name" value="CE4_NodB_like_6s_7s"/>
    <property type="match status" value="1"/>
</dbReference>
<dbReference type="EMBL" id="CP112998">
    <property type="protein sequence ID" value="WAC15083.1"/>
    <property type="molecule type" value="Genomic_DNA"/>
</dbReference>
<dbReference type="PANTHER" id="PTHR10587">
    <property type="entry name" value="GLYCOSYL TRANSFERASE-RELATED"/>
    <property type="match status" value="1"/>
</dbReference>
<evidence type="ECO:0000256" key="3">
    <source>
        <dbReference type="SAM" id="Phobius"/>
    </source>
</evidence>
<evidence type="ECO:0000313" key="6">
    <source>
        <dbReference type="Proteomes" id="UP001164653"/>
    </source>
</evidence>
<keyword evidence="3" id="KW-0472">Membrane</keyword>
<dbReference type="AlphaFoldDB" id="A0A9E8NFP5"/>
<dbReference type="GO" id="GO:0016020">
    <property type="term" value="C:membrane"/>
    <property type="evidence" value="ECO:0007669"/>
    <property type="project" value="TreeGrafter"/>
</dbReference>
<name>A0A9E8NFP5_9BACT</name>
<feature type="transmembrane region" description="Helical" evidence="3">
    <location>
        <begin position="28"/>
        <end position="47"/>
    </location>
</feature>
<dbReference type="RefSeq" id="WP_244820449.1">
    <property type="nucleotide sequence ID" value="NZ_CP112998.1"/>
</dbReference>
<proteinExistence type="predicted"/>
<dbReference type="Gene3D" id="3.20.20.370">
    <property type="entry name" value="Glycoside hydrolase/deacetylase"/>
    <property type="match status" value="1"/>
</dbReference>
<keyword evidence="3" id="KW-0812">Transmembrane</keyword>
<dbReference type="GO" id="GO:0016810">
    <property type="term" value="F:hydrolase activity, acting on carbon-nitrogen (but not peptide) bonds"/>
    <property type="evidence" value="ECO:0007669"/>
    <property type="project" value="InterPro"/>
</dbReference>
<dbReference type="SUPFAM" id="SSF88713">
    <property type="entry name" value="Glycoside hydrolase/deacetylase"/>
    <property type="match status" value="1"/>
</dbReference>
<dbReference type="InterPro" id="IPR011330">
    <property type="entry name" value="Glyco_hydro/deAcase_b/a-brl"/>
</dbReference>
<feature type="domain" description="NodB homology" evidence="4">
    <location>
        <begin position="64"/>
        <end position="242"/>
    </location>
</feature>
<keyword evidence="6" id="KW-1185">Reference proteome</keyword>
<organism evidence="5 6">
    <name type="scientific">Dyadobacter pollutisoli</name>
    <dbReference type="NCBI Taxonomy" id="2910158"/>
    <lineage>
        <taxon>Bacteria</taxon>
        <taxon>Pseudomonadati</taxon>
        <taxon>Bacteroidota</taxon>
        <taxon>Cytophagia</taxon>
        <taxon>Cytophagales</taxon>
        <taxon>Spirosomataceae</taxon>
        <taxon>Dyadobacter</taxon>
    </lineage>
</organism>
<evidence type="ECO:0000259" key="4">
    <source>
        <dbReference type="PROSITE" id="PS51677"/>
    </source>
</evidence>
<dbReference type="Proteomes" id="UP001164653">
    <property type="component" value="Chromosome"/>
</dbReference>
<dbReference type="InterPro" id="IPR050248">
    <property type="entry name" value="Polysacc_deacetylase_ArnD"/>
</dbReference>
<gene>
    <name evidence="5" type="ORF">ON006_14180</name>
</gene>